<feature type="transmembrane region" description="Helical" evidence="2">
    <location>
        <begin position="38"/>
        <end position="57"/>
    </location>
</feature>
<sequence length="90" mass="9205">METTSSRRALAVLLFAVGWTALNWPVLSWLADASLTGAYWHLTGWWFAALAALFVVSRGGASPGGGKPGKMLPAADSTACAPKAAGDNGG</sequence>
<protein>
    <submittedName>
        <fullName evidence="3">Uncharacterized protein</fullName>
    </submittedName>
</protein>
<accession>A0A0W8G980</accession>
<evidence type="ECO:0000256" key="2">
    <source>
        <dbReference type="SAM" id="Phobius"/>
    </source>
</evidence>
<comment type="caution">
    <text evidence="3">The sequence shown here is derived from an EMBL/GenBank/DDBJ whole genome shotgun (WGS) entry which is preliminary data.</text>
</comment>
<organism evidence="3">
    <name type="scientific">hydrocarbon metagenome</name>
    <dbReference type="NCBI Taxonomy" id="938273"/>
    <lineage>
        <taxon>unclassified sequences</taxon>
        <taxon>metagenomes</taxon>
        <taxon>ecological metagenomes</taxon>
    </lineage>
</organism>
<reference evidence="3" key="1">
    <citation type="journal article" date="2015" name="Proc. Natl. Acad. Sci. U.S.A.">
        <title>Networks of energetic and metabolic interactions define dynamics in microbial communities.</title>
        <authorList>
            <person name="Embree M."/>
            <person name="Liu J.K."/>
            <person name="Al-Bassam M.M."/>
            <person name="Zengler K."/>
        </authorList>
    </citation>
    <scope>NUCLEOTIDE SEQUENCE</scope>
</reference>
<dbReference type="AlphaFoldDB" id="A0A0W8G980"/>
<keyword evidence="2" id="KW-0812">Transmembrane</keyword>
<evidence type="ECO:0000313" key="3">
    <source>
        <dbReference type="EMBL" id="KUG29685.1"/>
    </source>
</evidence>
<name>A0A0W8G980_9ZZZZ</name>
<feature type="region of interest" description="Disordered" evidence="1">
    <location>
        <begin position="61"/>
        <end position="90"/>
    </location>
</feature>
<keyword evidence="2" id="KW-0472">Membrane</keyword>
<gene>
    <name evidence="3" type="ORF">ASZ90_000427</name>
</gene>
<keyword evidence="2" id="KW-1133">Transmembrane helix</keyword>
<proteinExistence type="predicted"/>
<dbReference type="EMBL" id="LNQE01000051">
    <property type="protein sequence ID" value="KUG29685.1"/>
    <property type="molecule type" value="Genomic_DNA"/>
</dbReference>
<evidence type="ECO:0000256" key="1">
    <source>
        <dbReference type="SAM" id="MobiDB-lite"/>
    </source>
</evidence>